<evidence type="ECO:0000256" key="3">
    <source>
        <dbReference type="ARBA" id="ARBA00022989"/>
    </source>
</evidence>
<feature type="domain" description="SUN" evidence="7">
    <location>
        <begin position="786"/>
        <end position="1006"/>
    </location>
</feature>
<dbReference type="PANTHER" id="PTHR12911:SF8">
    <property type="entry name" value="KLAROID PROTEIN-RELATED"/>
    <property type="match status" value="1"/>
</dbReference>
<dbReference type="GO" id="GO:0005635">
    <property type="term" value="C:nuclear envelope"/>
    <property type="evidence" value="ECO:0007669"/>
    <property type="project" value="UniProtKB-ARBA"/>
</dbReference>
<evidence type="ECO:0000256" key="5">
    <source>
        <dbReference type="SAM" id="Coils"/>
    </source>
</evidence>
<dbReference type="GO" id="GO:0016020">
    <property type="term" value="C:membrane"/>
    <property type="evidence" value="ECO:0007669"/>
    <property type="project" value="UniProtKB-SubCell"/>
</dbReference>
<evidence type="ECO:0000256" key="1">
    <source>
        <dbReference type="ARBA" id="ARBA00004370"/>
    </source>
</evidence>
<dbReference type="Proteomes" id="UP000053558">
    <property type="component" value="Unassembled WGS sequence"/>
</dbReference>
<dbReference type="InterPro" id="IPR012919">
    <property type="entry name" value="SUN_dom"/>
</dbReference>
<feature type="region of interest" description="Disordered" evidence="6">
    <location>
        <begin position="239"/>
        <end position="267"/>
    </location>
</feature>
<evidence type="ECO:0000313" key="9">
    <source>
        <dbReference type="Proteomes" id="UP000053558"/>
    </source>
</evidence>
<dbReference type="KEGG" id="cput:CONPUDRAFT_135584"/>
<dbReference type="Pfam" id="PF07738">
    <property type="entry name" value="Sad1_UNC"/>
    <property type="match status" value="2"/>
</dbReference>
<gene>
    <name evidence="8" type="ORF">CONPUDRAFT_135584</name>
</gene>
<comment type="caution">
    <text evidence="8">The sequence shown here is derived from an EMBL/GenBank/DDBJ whole genome shotgun (WGS) entry which is preliminary data.</text>
</comment>
<evidence type="ECO:0000256" key="2">
    <source>
        <dbReference type="ARBA" id="ARBA00022692"/>
    </source>
</evidence>
<feature type="compositionally biased region" description="Acidic residues" evidence="6">
    <location>
        <begin position="370"/>
        <end position="386"/>
    </location>
</feature>
<evidence type="ECO:0000256" key="4">
    <source>
        <dbReference type="ARBA" id="ARBA00023136"/>
    </source>
</evidence>
<dbReference type="InterPro" id="IPR045119">
    <property type="entry name" value="SUN1-5"/>
</dbReference>
<feature type="compositionally biased region" description="Basic and acidic residues" evidence="6">
    <location>
        <begin position="200"/>
        <end position="210"/>
    </location>
</feature>
<dbReference type="AlphaFoldDB" id="A0A5M3MZ92"/>
<feature type="region of interest" description="Disordered" evidence="6">
    <location>
        <begin position="283"/>
        <end position="426"/>
    </location>
</feature>
<keyword evidence="9" id="KW-1185">Reference proteome</keyword>
<dbReference type="OrthoDB" id="342281at2759"/>
<feature type="region of interest" description="Disordered" evidence="6">
    <location>
        <begin position="20"/>
        <end position="80"/>
    </location>
</feature>
<dbReference type="PROSITE" id="PS51469">
    <property type="entry name" value="SUN"/>
    <property type="match status" value="1"/>
</dbReference>
<feature type="coiled-coil region" evidence="5">
    <location>
        <begin position="641"/>
        <end position="668"/>
    </location>
</feature>
<evidence type="ECO:0000259" key="7">
    <source>
        <dbReference type="PROSITE" id="PS51469"/>
    </source>
</evidence>
<feature type="compositionally biased region" description="Polar residues" evidence="6">
    <location>
        <begin position="34"/>
        <end position="48"/>
    </location>
</feature>
<dbReference type="GeneID" id="19200776"/>
<name>A0A5M3MZ92_CONPW</name>
<organism evidence="8 9">
    <name type="scientific">Coniophora puteana (strain RWD-64-598)</name>
    <name type="common">Brown rot fungus</name>
    <dbReference type="NCBI Taxonomy" id="741705"/>
    <lineage>
        <taxon>Eukaryota</taxon>
        <taxon>Fungi</taxon>
        <taxon>Dikarya</taxon>
        <taxon>Basidiomycota</taxon>
        <taxon>Agaricomycotina</taxon>
        <taxon>Agaricomycetes</taxon>
        <taxon>Agaricomycetidae</taxon>
        <taxon>Boletales</taxon>
        <taxon>Coniophorineae</taxon>
        <taxon>Coniophoraceae</taxon>
        <taxon>Coniophora</taxon>
    </lineage>
</organism>
<feature type="compositionally biased region" description="Low complexity" evidence="6">
    <location>
        <begin position="288"/>
        <end position="300"/>
    </location>
</feature>
<keyword evidence="2" id="KW-0812">Transmembrane</keyword>
<dbReference type="EMBL" id="JH711575">
    <property type="protein sequence ID" value="EIW83955.1"/>
    <property type="molecule type" value="Genomic_DNA"/>
</dbReference>
<protein>
    <recommendedName>
        <fullName evidence="7">SUN domain-containing protein</fullName>
    </recommendedName>
</protein>
<dbReference type="OMA" id="PEKWSVK"/>
<feature type="region of interest" description="Disordered" evidence="6">
    <location>
        <begin position="123"/>
        <end position="224"/>
    </location>
</feature>
<evidence type="ECO:0000313" key="8">
    <source>
        <dbReference type="EMBL" id="EIW83955.1"/>
    </source>
</evidence>
<feature type="compositionally biased region" description="Polar residues" evidence="6">
    <location>
        <begin position="395"/>
        <end position="404"/>
    </location>
</feature>
<proteinExistence type="predicted"/>
<feature type="compositionally biased region" description="Polar residues" evidence="6">
    <location>
        <begin position="137"/>
        <end position="163"/>
    </location>
</feature>
<reference evidence="9" key="1">
    <citation type="journal article" date="2012" name="Science">
        <title>The Paleozoic origin of enzymatic lignin decomposition reconstructed from 31 fungal genomes.</title>
        <authorList>
            <person name="Floudas D."/>
            <person name="Binder M."/>
            <person name="Riley R."/>
            <person name="Barry K."/>
            <person name="Blanchette R.A."/>
            <person name="Henrissat B."/>
            <person name="Martinez A.T."/>
            <person name="Otillar R."/>
            <person name="Spatafora J.W."/>
            <person name="Yadav J.S."/>
            <person name="Aerts A."/>
            <person name="Benoit I."/>
            <person name="Boyd A."/>
            <person name="Carlson A."/>
            <person name="Copeland A."/>
            <person name="Coutinho P.M."/>
            <person name="de Vries R.P."/>
            <person name="Ferreira P."/>
            <person name="Findley K."/>
            <person name="Foster B."/>
            <person name="Gaskell J."/>
            <person name="Glotzer D."/>
            <person name="Gorecki P."/>
            <person name="Heitman J."/>
            <person name="Hesse C."/>
            <person name="Hori C."/>
            <person name="Igarashi K."/>
            <person name="Jurgens J.A."/>
            <person name="Kallen N."/>
            <person name="Kersten P."/>
            <person name="Kohler A."/>
            <person name="Kuees U."/>
            <person name="Kumar T.K.A."/>
            <person name="Kuo A."/>
            <person name="LaButti K."/>
            <person name="Larrondo L.F."/>
            <person name="Lindquist E."/>
            <person name="Ling A."/>
            <person name="Lombard V."/>
            <person name="Lucas S."/>
            <person name="Lundell T."/>
            <person name="Martin R."/>
            <person name="McLaughlin D.J."/>
            <person name="Morgenstern I."/>
            <person name="Morin E."/>
            <person name="Murat C."/>
            <person name="Nagy L.G."/>
            <person name="Nolan M."/>
            <person name="Ohm R.A."/>
            <person name="Patyshakuliyeva A."/>
            <person name="Rokas A."/>
            <person name="Ruiz-Duenas F.J."/>
            <person name="Sabat G."/>
            <person name="Salamov A."/>
            <person name="Samejima M."/>
            <person name="Schmutz J."/>
            <person name="Slot J.C."/>
            <person name="St John F."/>
            <person name="Stenlid J."/>
            <person name="Sun H."/>
            <person name="Sun S."/>
            <person name="Syed K."/>
            <person name="Tsang A."/>
            <person name="Wiebenga A."/>
            <person name="Young D."/>
            <person name="Pisabarro A."/>
            <person name="Eastwood D.C."/>
            <person name="Martin F."/>
            <person name="Cullen D."/>
            <person name="Grigoriev I.V."/>
            <person name="Hibbett D.S."/>
        </authorList>
    </citation>
    <scope>NUCLEOTIDE SEQUENCE [LARGE SCALE GENOMIC DNA]</scope>
    <source>
        <strain evidence="9">RWD-64-598 SS2</strain>
    </source>
</reference>
<evidence type="ECO:0000256" key="6">
    <source>
        <dbReference type="SAM" id="MobiDB-lite"/>
    </source>
</evidence>
<accession>A0A5M3MZ92</accession>
<dbReference type="GO" id="GO:0043495">
    <property type="term" value="F:protein-membrane adaptor activity"/>
    <property type="evidence" value="ECO:0007669"/>
    <property type="project" value="TreeGrafter"/>
</dbReference>
<dbReference type="PANTHER" id="PTHR12911">
    <property type="entry name" value="SAD1/UNC-84-LIKE PROTEIN-RELATED"/>
    <property type="match status" value="1"/>
</dbReference>
<keyword evidence="3" id="KW-1133">Transmembrane helix</keyword>
<dbReference type="RefSeq" id="XP_007765799.1">
    <property type="nucleotide sequence ID" value="XM_007767609.1"/>
</dbReference>
<keyword evidence="5" id="KW-0175">Coiled coil</keyword>
<comment type="subcellular location">
    <subcellularLocation>
        <location evidence="1">Membrane</location>
    </subcellularLocation>
</comment>
<sequence>MSFAGTPLGQGRRLDHNAFLNKNTQPHNNRHNTRTFQKPHSPTRSIPTSYAYGAPPTGTRSFPKPAPGRSLHSSLPDRDADEPALVRYARAKQEQVNARKLNPEHWSVRDTSVNVAAAFQQAASTSHNMQGPPPPTTNTNSHANSVWASGSQPGRNLPRSTSVEYEKESHQMLNRRLAAPPPKRSTVRRPLSKQGSGHSHISESEDEHGRSSAPNGRGKSPLSTVLDVSKRALDAASFYLRQRSTEPENTSGRSNGRVVGDDSNSSYDYASEERTFQDLLSKQGGDMSQESAKRQAAAAQRRSKMSIDNMAYRPESEEEYSDDDNNSDGEGRKRRRMTKKKDIGTGFLTTLPVAGYGKRRKRKSKGGNENVEEGEEEEERGSEEVVEQQRAGSRPPNSRGSTQPIAKPPSLRGSAPPQQPSYIYDASGEGSMLDVEMALHSIPEVDEPPLADGMSPPPSKPARAPSSFSIGALLGRGVNFVIRFFLGIIGRILRVISAVFMLLGRILGTSMDVIVRRPLVWLSGVNAGPWIDAARYVVISLVFYLAWTTLRAPLTNLVSSGRPPAPFIAPDVPISNLDELSARLQSLESMLAGLSVDYQRSRAQQELDTHGRGELINRIYALEGRLREEATRMAKAEQSAKASASSTMVELRREMESLRAQLHAVESAPRETIVAGPSSDKEARNWLRALEDRVGDVEGGIKEAIELGKNAVAKASESPSPQPGSAAAWWTKLASGTGSKAGGLTIKSSDGQDVSSLMSQLVDNAIARYGTQDILARPDFALHSAGARVIPSLTSSTLELRPQTWRGQVLGLLTGNGYEVGRSPITALHQDTHSGNCWPMMGTEGTLGVALAFPAHLDAFTVDHVAREVAFDLRSAPRDMEVWGLVEGRDNLARYAAWVAEKEARIAEARQRAEDAGEAFSEEEDVAPEDRLEETPGVLRRDVPYVRLASFTYDVHAPQSIQTFAVRDEVRALGIDFGVVSLVVKNNWGRDEFTCIYRFRAHGERLGGIPATFEYEEEGEGSEASS</sequence>
<feature type="compositionally biased region" description="Acidic residues" evidence="6">
    <location>
        <begin position="316"/>
        <end position="327"/>
    </location>
</feature>
<keyword evidence="4" id="KW-0472">Membrane</keyword>
<dbReference type="Gene3D" id="2.60.120.260">
    <property type="entry name" value="Galactose-binding domain-like"/>
    <property type="match status" value="1"/>
</dbReference>